<feature type="chain" id="PRO_5040927298" description="DUF2946 domain-containing protein" evidence="1">
    <location>
        <begin position="24"/>
        <end position="120"/>
    </location>
</feature>
<dbReference type="AlphaFoldDB" id="A0A9X3AYK8"/>
<accession>A0A9X3AYK8</accession>
<comment type="caution">
    <text evidence="2">The sequence shown here is derived from an EMBL/GenBank/DDBJ whole genome shotgun (WGS) entry which is preliminary data.</text>
</comment>
<name>A0A9X3AYK8_9GAMM</name>
<sequence>MAKFWITIAVLFSLIAQSAMVSAMPTSANTNGHSSQTMLIMDAEMNCTMPDCSASDCLQHCQDSMTSHCQTHCLSSLYLEPAVLELAFANPASKRIAIQGWAMQTADLGLTTPPPTSNSL</sequence>
<dbReference type="RefSeq" id="WP_261272352.1">
    <property type="nucleotide sequence ID" value="NZ_JAMTCC010000010.1"/>
</dbReference>
<proteinExistence type="predicted"/>
<protein>
    <recommendedName>
        <fullName evidence="4">DUF2946 domain-containing protein</fullName>
    </recommendedName>
</protein>
<dbReference type="Proteomes" id="UP001155604">
    <property type="component" value="Unassembled WGS sequence"/>
</dbReference>
<dbReference type="EMBL" id="JAMTCC010000010">
    <property type="protein sequence ID" value="MCT7945274.1"/>
    <property type="molecule type" value="Genomic_DNA"/>
</dbReference>
<evidence type="ECO:0000256" key="1">
    <source>
        <dbReference type="SAM" id="SignalP"/>
    </source>
</evidence>
<evidence type="ECO:0008006" key="4">
    <source>
        <dbReference type="Google" id="ProtNLM"/>
    </source>
</evidence>
<evidence type="ECO:0000313" key="3">
    <source>
        <dbReference type="Proteomes" id="UP001155604"/>
    </source>
</evidence>
<keyword evidence="1" id="KW-0732">Signal</keyword>
<reference evidence="2" key="1">
    <citation type="journal article" date="2023" name="Int. J. Syst. Evol. Microbiol.">
        <title>&lt;i&gt;Shewanella septentrionalis&lt;/i&gt; sp. nov. and &lt;i&gt;Shewanella holmiensis&lt;/i&gt; sp. nov., isolated from Baltic Sea water and sediments.</title>
        <authorList>
            <person name="Martin-Rodriguez A.J."/>
            <person name="Thorell K."/>
            <person name="Joffre E."/>
            <person name="Jensie-Markopoulos S."/>
            <person name="Moore E.R.B."/>
            <person name="Sjoling A."/>
        </authorList>
    </citation>
    <scope>NUCLEOTIDE SEQUENCE</scope>
    <source>
        <strain evidence="2">SP1W3</strain>
    </source>
</reference>
<gene>
    <name evidence="2" type="ORF">NE536_07795</name>
</gene>
<feature type="signal peptide" evidence="1">
    <location>
        <begin position="1"/>
        <end position="23"/>
    </location>
</feature>
<organism evidence="2 3">
    <name type="scientific">Shewanella septentrionalis</name>
    <dbReference type="NCBI Taxonomy" id="2952223"/>
    <lineage>
        <taxon>Bacteria</taxon>
        <taxon>Pseudomonadati</taxon>
        <taxon>Pseudomonadota</taxon>
        <taxon>Gammaproteobacteria</taxon>
        <taxon>Alteromonadales</taxon>
        <taxon>Shewanellaceae</taxon>
        <taxon>Shewanella</taxon>
    </lineage>
</organism>
<evidence type="ECO:0000313" key="2">
    <source>
        <dbReference type="EMBL" id="MCT7945274.1"/>
    </source>
</evidence>
<keyword evidence="3" id="KW-1185">Reference proteome</keyword>